<dbReference type="RefSeq" id="WP_191843131.1">
    <property type="nucleotide sequence ID" value="NZ_BAAALB010000031.1"/>
</dbReference>
<evidence type="ECO:0000259" key="1">
    <source>
        <dbReference type="Pfam" id="PF01636"/>
    </source>
</evidence>
<dbReference type="Pfam" id="PF01636">
    <property type="entry name" value="APH"/>
    <property type="match status" value="1"/>
</dbReference>
<comment type="caution">
    <text evidence="2">The sequence shown here is derived from an EMBL/GenBank/DDBJ whole genome shotgun (WGS) entry which is preliminary data.</text>
</comment>
<protein>
    <submittedName>
        <fullName evidence="2">Aminoglycoside phosphotransferase</fullName>
    </submittedName>
</protein>
<reference evidence="2 3" key="1">
    <citation type="submission" date="2021-01" db="EMBL/GenBank/DDBJ databases">
        <title>Whole genome shotgun sequence of Catellatospora chokoriensis NBRC 107358.</title>
        <authorList>
            <person name="Komaki H."/>
            <person name="Tamura T."/>
        </authorList>
    </citation>
    <scope>NUCLEOTIDE SEQUENCE [LARGE SCALE GENOMIC DNA]</scope>
    <source>
        <strain evidence="2 3">NBRC 107358</strain>
    </source>
</reference>
<organism evidence="2 3">
    <name type="scientific">Catellatospora chokoriensis</name>
    <dbReference type="NCBI Taxonomy" id="310353"/>
    <lineage>
        <taxon>Bacteria</taxon>
        <taxon>Bacillati</taxon>
        <taxon>Actinomycetota</taxon>
        <taxon>Actinomycetes</taxon>
        <taxon>Micromonosporales</taxon>
        <taxon>Micromonosporaceae</taxon>
        <taxon>Catellatospora</taxon>
    </lineage>
</organism>
<proteinExistence type="predicted"/>
<dbReference type="SUPFAM" id="SSF56112">
    <property type="entry name" value="Protein kinase-like (PK-like)"/>
    <property type="match status" value="1"/>
</dbReference>
<keyword evidence="3" id="KW-1185">Reference proteome</keyword>
<evidence type="ECO:0000313" key="2">
    <source>
        <dbReference type="EMBL" id="GIF90642.1"/>
    </source>
</evidence>
<dbReference type="InterPro" id="IPR002575">
    <property type="entry name" value="Aminoglycoside_PTrfase"/>
</dbReference>
<feature type="domain" description="Aminoglycoside phosphotransferase" evidence="1">
    <location>
        <begin position="45"/>
        <end position="274"/>
    </location>
</feature>
<dbReference type="AlphaFoldDB" id="A0A8J3NRY7"/>
<dbReference type="Proteomes" id="UP000619293">
    <property type="component" value="Unassembled WGS sequence"/>
</dbReference>
<sequence>MHPPTGAADDLTLDGGDLPDIDAVLAHACRQAGYDPAGAQLLRHFSNAVYLLPGGVVARVAYGPGAAERSTRAAAVAHWLARQGFPAAAPLPGPGSAAPSPVVVPVGGHDAAVTYWPYLPQPEQLRPPFEVLGKLAKLLHEVPGLPPVRLPRYRPLASLQTVLAQPGAARVLGDAALTWLSKRSAQVAATVDTVSSELGVGLVHGDMYSGNLLLAPAQGMQGWLLGDWDTVCVGPREADLAPTAVATRFGDDDATAAAVAAEYGHDVRTWAGYPVLREARELSTLSALVKLAGRSPDAAAELRLRTDSLMSGDLGVRWNRQ</sequence>
<dbReference type="EMBL" id="BONG01000025">
    <property type="protein sequence ID" value="GIF90642.1"/>
    <property type="molecule type" value="Genomic_DNA"/>
</dbReference>
<dbReference type="Gene3D" id="3.90.1200.10">
    <property type="match status" value="1"/>
</dbReference>
<accession>A0A8J3NRY7</accession>
<dbReference type="InterPro" id="IPR011009">
    <property type="entry name" value="Kinase-like_dom_sf"/>
</dbReference>
<name>A0A8J3NRY7_9ACTN</name>
<gene>
    <name evidence="2" type="ORF">Cch02nite_40860</name>
</gene>
<evidence type="ECO:0000313" key="3">
    <source>
        <dbReference type="Proteomes" id="UP000619293"/>
    </source>
</evidence>